<keyword evidence="9" id="KW-1185">Reference proteome</keyword>
<evidence type="ECO:0000256" key="1">
    <source>
        <dbReference type="ARBA" id="ARBA00022722"/>
    </source>
</evidence>
<proteinExistence type="predicted"/>
<dbReference type="InterPro" id="IPR011108">
    <property type="entry name" value="RMMBL"/>
</dbReference>
<organism evidence="8 9">
    <name type="scientific">Dongia rigui</name>
    <dbReference type="NCBI Taxonomy" id="940149"/>
    <lineage>
        <taxon>Bacteria</taxon>
        <taxon>Pseudomonadati</taxon>
        <taxon>Pseudomonadota</taxon>
        <taxon>Alphaproteobacteria</taxon>
        <taxon>Rhodospirillales</taxon>
        <taxon>Dongiaceae</taxon>
        <taxon>Dongia</taxon>
    </lineage>
</organism>
<dbReference type="PANTHER" id="PTHR43694">
    <property type="entry name" value="RIBONUCLEASE J"/>
    <property type="match status" value="1"/>
</dbReference>
<dbReference type="Pfam" id="PF07521">
    <property type="entry name" value="RMMBL"/>
    <property type="match status" value="1"/>
</dbReference>
<keyword evidence="3 8" id="KW-0378">Hydrolase</keyword>
<evidence type="ECO:0000256" key="2">
    <source>
        <dbReference type="ARBA" id="ARBA00022723"/>
    </source>
</evidence>
<evidence type="ECO:0000256" key="5">
    <source>
        <dbReference type="ARBA" id="ARBA00022839"/>
    </source>
</evidence>
<dbReference type="InterPro" id="IPR042173">
    <property type="entry name" value="RNase_J_2"/>
</dbReference>
<sequence>MTDPFKPGKDELLFLPLGGSGEIGMNLNLYGHDGKWLMLDLGITFGDDSTPSIDVVMPNPEFIAERAADLVGIVLTHAHEDHIGAVPYLWDRFRCPLYATPFTASVLRRKLAEVGLEKEAKITIIPMSGSRQIGPFTVELITLTHSIPEPNAVVIRTRHGAVLHTGDWKLDPEPLVGETTDLAALRKLGDEGVLAMVCDSTNVFVSGTSGSEADVRDSLMDVVGRLKNRVAIGCFASNLARVETIARVAEAHGRHCALVGRSLWRMLEAAQENGYLTDLPKFITEHDVGYFPRENIVMICTGSQGEPRSALTRIARGEHPQVSLEPGDAAIFSSRVIPGNEMSIGRLFNDLTRRGVEIITDRDENVHVSGHPARDELAEMYQMVRPRIALPVHGEARHIQEHVAFARACQVPEALAPENGTLIRLAPGPAEIIARVPAGRLALDGKMLVSADSEAIRHRHRLGFNGVIIASVVADKSGKLLAPPQVSLEGLLDGDAATAAIADIGAAIVSALGELPKAKRADDAEFSEAARLAARRWFNKTYDKKPITKIHVIRV</sequence>
<keyword evidence="6" id="KW-0694">RNA-binding</keyword>
<dbReference type="InterPro" id="IPR001279">
    <property type="entry name" value="Metallo-B-lactamas"/>
</dbReference>
<dbReference type="InterPro" id="IPR036866">
    <property type="entry name" value="RibonucZ/Hydroxyglut_hydro"/>
</dbReference>
<evidence type="ECO:0000256" key="3">
    <source>
        <dbReference type="ARBA" id="ARBA00022801"/>
    </source>
</evidence>
<dbReference type="InterPro" id="IPR055132">
    <property type="entry name" value="RNase_J_b_CASP"/>
</dbReference>
<evidence type="ECO:0000259" key="7">
    <source>
        <dbReference type="SMART" id="SM00849"/>
    </source>
</evidence>
<name>A0ABU5DUX0_9PROT</name>
<evidence type="ECO:0000313" key="8">
    <source>
        <dbReference type="EMBL" id="MDY0870406.1"/>
    </source>
</evidence>
<dbReference type="EC" id="3.1.-.-" evidence="8"/>
<dbReference type="RefSeq" id="WP_320498622.1">
    <property type="nucleotide sequence ID" value="NZ_JAXCLX010000001.1"/>
</dbReference>
<dbReference type="Proteomes" id="UP001271769">
    <property type="component" value="Unassembled WGS sequence"/>
</dbReference>
<keyword evidence="1" id="KW-0540">Nuclease</keyword>
<dbReference type="GO" id="GO:0016787">
    <property type="term" value="F:hydrolase activity"/>
    <property type="evidence" value="ECO:0007669"/>
    <property type="project" value="UniProtKB-KW"/>
</dbReference>
<dbReference type="Pfam" id="PF17770">
    <property type="entry name" value="RNase_J_C"/>
    <property type="match status" value="1"/>
</dbReference>
<evidence type="ECO:0000313" key="9">
    <source>
        <dbReference type="Proteomes" id="UP001271769"/>
    </source>
</evidence>
<dbReference type="EMBL" id="JAXCLX010000001">
    <property type="protein sequence ID" value="MDY0870406.1"/>
    <property type="molecule type" value="Genomic_DNA"/>
</dbReference>
<dbReference type="SUPFAM" id="SSF56281">
    <property type="entry name" value="Metallo-hydrolase/oxidoreductase"/>
    <property type="match status" value="1"/>
</dbReference>
<keyword evidence="4" id="KW-0862">Zinc</keyword>
<accession>A0ABU5DUX0</accession>
<dbReference type="Gene3D" id="3.10.20.580">
    <property type="match status" value="1"/>
</dbReference>
<evidence type="ECO:0000256" key="6">
    <source>
        <dbReference type="ARBA" id="ARBA00022884"/>
    </source>
</evidence>
<comment type="caution">
    <text evidence="8">The sequence shown here is derived from an EMBL/GenBank/DDBJ whole genome shotgun (WGS) entry which is preliminary data.</text>
</comment>
<dbReference type="Gene3D" id="3.40.50.10710">
    <property type="entry name" value="Metallo-hydrolase/oxidoreductase"/>
    <property type="match status" value="1"/>
</dbReference>
<feature type="domain" description="Metallo-beta-lactamase" evidence="7">
    <location>
        <begin position="24"/>
        <end position="219"/>
    </location>
</feature>
<keyword evidence="2" id="KW-0479">Metal-binding</keyword>
<reference evidence="8 9" key="1">
    <citation type="journal article" date="2013" name="Antonie Van Leeuwenhoek">
        <title>Dongia rigui sp. nov., isolated from freshwater of a large wetland in Korea.</title>
        <authorList>
            <person name="Baik K.S."/>
            <person name="Hwang Y.M."/>
            <person name="Choi J.S."/>
            <person name="Kwon J."/>
            <person name="Seong C.N."/>
        </authorList>
    </citation>
    <scope>NUCLEOTIDE SEQUENCE [LARGE SCALE GENOMIC DNA]</scope>
    <source>
        <strain evidence="8 9">04SU4-P</strain>
    </source>
</reference>
<evidence type="ECO:0000256" key="4">
    <source>
        <dbReference type="ARBA" id="ARBA00022833"/>
    </source>
</evidence>
<dbReference type="Gene3D" id="3.60.15.10">
    <property type="entry name" value="Ribonuclease Z/Hydroxyacylglutathione hydrolase-like"/>
    <property type="match status" value="1"/>
</dbReference>
<dbReference type="SMART" id="SM00849">
    <property type="entry name" value="Lactamase_B"/>
    <property type="match status" value="1"/>
</dbReference>
<dbReference type="Pfam" id="PF00753">
    <property type="entry name" value="Lactamase_B"/>
    <property type="match status" value="1"/>
</dbReference>
<dbReference type="InterPro" id="IPR041636">
    <property type="entry name" value="RNase_J_C"/>
</dbReference>
<dbReference type="Pfam" id="PF22505">
    <property type="entry name" value="RNase_J_b_CASP"/>
    <property type="match status" value="1"/>
</dbReference>
<gene>
    <name evidence="8" type="ORF">SMD31_00645</name>
</gene>
<protein>
    <submittedName>
        <fullName evidence="8">Ribonuclease J</fullName>
        <ecNumber evidence="8">3.1.-.-</ecNumber>
    </submittedName>
</protein>
<keyword evidence="5" id="KW-0269">Exonuclease</keyword>
<dbReference type="PANTHER" id="PTHR43694:SF1">
    <property type="entry name" value="RIBONUCLEASE J"/>
    <property type="match status" value="1"/>
</dbReference>
<dbReference type="CDD" id="cd07714">
    <property type="entry name" value="RNaseJ_MBL-fold"/>
    <property type="match status" value="1"/>
</dbReference>